<evidence type="ECO:0000259" key="8">
    <source>
        <dbReference type="PROSITE" id="PS51194"/>
    </source>
</evidence>
<evidence type="ECO:0000256" key="4">
    <source>
        <dbReference type="ARBA" id="ARBA00022840"/>
    </source>
</evidence>
<feature type="transmembrane region" description="Helical" evidence="6">
    <location>
        <begin position="1048"/>
        <end position="1070"/>
    </location>
</feature>
<dbReference type="GO" id="GO:0004386">
    <property type="term" value="F:helicase activity"/>
    <property type="evidence" value="ECO:0007669"/>
    <property type="project" value="UniProtKB-KW"/>
</dbReference>
<dbReference type="HOGENOM" id="CLU_009519_0_0_0"/>
<dbReference type="STRING" id="926550.CLDAP_24100"/>
<proteinExistence type="predicted"/>
<organism evidence="9 10">
    <name type="scientific">Caldilinea aerophila (strain DSM 14535 / JCM 11387 / NBRC 104270 / STL-6-O1)</name>
    <dbReference type="NCBI Taxonomy" id="926550"/>
    <lineage>
        <taxon>Bacteria</taxon>
        <taxon>Bacillati</taxon>
        <taxon>Chloroflexota</taxon>
        <taxon>Caldilineae</taxon>
        <taxon>Caldilineales</taxon>
        <taxon>Caldilineaceae</taxon>
        <taxon>Caldilinea</taxon>
    </lineage>
</organism>
<dbReference type="InterPro" id="IPR001650">
    <property type="entry name" value="Helicase_C-like"/>
</dbReference>
<dbReference type="SMART" id="SM00487">
    <property type="entry name" value="DEXDc"/>
    <property type="match status" value="1"/>
</dbReference>
<dbReference type="AlphaFoldDB" id="I0I5B2"/>
<keyword evidence="10" id="KW-1185">Reference proteome</keyword>
<dbReference type="InterPro" id="IPR049730">
    <property type="entry name" value="SNF2/RAD54-like_C"/>
</dbReference>
<dbReference type="SUPFAM" id="SSF52540">
    <property type="entry name" value="P-loop containing nucleoside triphosphate hydrolases"/>
    <property type="match status" value="2"/>
</dbReference>
<name>I0I5B2_CALAS</name>
<dbReference type="KEGG" id="cap:CLDAP_24100"/>
<keyword evidence="4" id="KW-0067">ATP-binding</keyword>
<dbReference type="PANTHER" id="PTHR45766">
    <property type="entry name" value="DNA ANNEALING HELICASE AND ENDONUCLEASE ZRANB3 FAMILY MEMBER"/>
    <property type="match status" value="1"/>
</dbReference>
<dbReference type="Pfam" id="PF13020">
    <property type="entry name" value="NOV_C"/>
    <property type="match status" value="1"/>
</dbReference>
<dbReference type="GO" id="GO:0016787">
    <property type="term" value="F:hydrolase activity"/>
    <property type="evidence" value="ECO:0007669"/>
    <property type="project" value="UniProtKB-KW"/>
</dbReference>
<keyword evidence="6" id="KW-0472">Membrane</keyword>
<keyword evidence="1" id="KW-0547">Nucleotide-binding</keyword>
<keyword evidence="3 9" id="KW-0347">Helicase</keyword>
<evidence type="ECO:0000256" key="1">
    <source>
        <dbReference type="ARBA" id="ARBA00022741"/>
    </source>
</evidence>
<evidence type="ECO:0000313" key="10">
    <source>
        <dbReference type="Proteomes" id="UP000007880"/>
    </source>
</evidence>
<dbReference type="Gene3D" id="3.40.50.300">
    <property type="entry name" value="P-loop containing nucleotide triphosphate hydrolases"/>
    <property type="match status" value="1"/>
</dbReference>
<dbReference type="SMART" id="SM00490">
    <property type="entry name" value="HELICc"/>
    <property type="match status" value="1"/>
</dbReference>
<evidence type="ECO:0000256" key="2">
    <source>
        <dbReference type="ARBA" id="ARBA00022801"/>
    </source>
</evidence>
<dbReference type="OrthoDB" id="9814088at2"/>
<sequence length="1208" mass="137705">MKLEAITPGVTLRGILPDGLVSVVNVQWHGSDALTLIYRDPAGKVADQLLFRSDEERLALVEQGRPWSFDGDAARFRLVAEAHRIRLAHLFDPLLAVHTSLVEPLPHQITAVYEVMLPRQPLRFLLADDPGAGKTIMAGLLIKELIARGDLQRCLIICPGNLVEQWQDELDRRFHLPFEILTNDKLEAARTGNWFLENSLAIARLDKLARDEGVQAKLAAPDNRYDLVVIDEAHKLSASFFGGEIKYTKRYRLGQLVSGLTRHFLLMTATPHNGKEEDFQLFLALLDSDRFEGRFREGVHQVDVSDLMRRMVKEKLLKFDGTPLFPERTASTVPYQLSPDEARLYQAVTDYVHEEFNRAEALQNNKRAGTVGFALTILQRRLASSPEAIYQSLRRRRERLERRLRELELGQAGAPASSFQPGKAAKEEFPLLLEGGWAESPELSAEDLEDLEDAPDNELAQIEEEILDQATAASTIAELRLEIEMLARLEKLADDVRHRGQDTKWRELSHLLGEIFTPAALRHRIAETSPPYGAGTIPKPTPSPSQKLVVFTEHRDTLNYLQHKISGLFGRPESVVVIHGGMGREDRREAQERFLNDPEVRVLLATDAAGEGINLQRAHLMVNYDLPWNPNRLEQRFGRIHRIGQTEVCHLWNLVADETREGDVYRRLLEKLEEARQALGGQVFDVLGKLQFDGRPLRDLMIEAIRYGDRPEVRARLSRAVEDAVDKERLQNLLEERALAHDVMDVSCVARIREEMERAEARRLQPHYIESFFLEAFRQLGGSVRERETRRYEVTHVPALVRNRNRRIGAGDPVLSRYERICFEKELIAPPGRPLAAFVCPGHPLLDAVIDLTLEQHRDLLKRGAVLVDEHDFGTQPRVLFFLEHAIQDASFLPSGERRTISRRMLYVEMDAHGHTWHLHGAPYLDYRPLAEDEPDAATLLARTELAWITHELEQRVMNYAVAHIAPEHVREVRAQRLTWIEKTRAAVKDRLTKEIAYWDRRAEELKLQERAGKTNARLNSQEARRRADELQTRLERRMAELDREAQILALPPVVVGGAVVLPLGFLAAVTGRSLPSPARSIDTQAVAARARAIVMEIERRLGYEPYDREYERLGYDIESHVPGTGRLRFIEVKGRVAGAETITVTRNEILTAFNKPDDYILALVAFQPDGSHPVRYVRWPFRREPDFGVTSVNYDFAELWNRGEEPA</sequence>
<dbReference type="PATRIC" id="fig|926550.5.peg.2636"/>
<evidence type="ECO:0000313" key="9">
    <source>
        <dbReference type="EMBL" id="BAM00450.1"/>
    </source>
</evidence>
<feature type="coiled-coil region" evidence="5">
    <location>
        <begin position="989"/>
        <end position="1045"/>
    </location>
</feature>
<gene>
    <name evidence="9" type="ordered locus">CLDAP_24100</name>
</gene>
<evidence type="ECO:0000256" key="5">
    <source>
        <dbReference type="SAM" id="Coils"/>
    </source>
</evidence>
<evidence type="ECO:0000256" key="3">
    <source>
        <dbReference type="ARBA" id="ARBA00022806"/>
    </source>
</evidence>
<dbReference type="Pfam" id="PF04851">
    <property type="entry name" value="ResIII"/>
    <property type="match status" value="1"/>
</dbReference>
<dbReference type="PANTHER" id="PTHR45766:SF6">
    <property type="entry name" value="SWI_SNF-RELATED MATRIX-ASSOCIATED ACTIN-DEPENDENT REGULATOR OF CHROMATIN SUBFAMILY A-LIKE PROTEIN 1"/>
    <property type="match status" value="1"/>
</dbReference>
<dbReference type="Proteomes" id="UP000007880">
    <property type="component" value="Chromosome"/>
</dbReference>
<dbReference type="RefSeq" id="WP_014433682.1">
    <property type="nucleotide sequence ID" value="NC_017079.1"/>
</dbReference>
<reference evidence="9 10" key="1">
    <citation type="submission" date="2012-02" db="EMBL/GenBank/DDBJ databases">
        <title>Complete genome sequence of Caldilinea aerophila DSM 14535 (= NBRC 102666).</title>
        <authorList>
            <person name="Oguchi A."/>
            <person name="Hosoyama A."/>
            <person name="Sekine M."/>
            <person name="Fukai R."/>
            <person name="Kato Y."/>
            <person name="Nakamura S."/>
            <person name="Hanada S."/>
            <person name="Yamazaki S."/>
            <person name="Fujita N."/>
        </authorList>
    </citation>
    <scope>NUCLEOTIDE SEQUENCE [LARGE SCALE GENOMIC DNA]</scope>
    <source>
        <strain evidence="10">DSM 14535 / JCM 11387 / NBRC 104270 / STL-6-O1</strain>
    </source>
</reference>
<keyword evidence="6" id="KW-1133">Transmembrane helix</keyword>
<evidence type="ECO:0000256" key="6">
    <source>
        <dbReference type="SAM" id="Phobius"/>
    </source>
</evidence>
<keyword evidence="2" id="KW-0378">Hydrolase</keyword>
<dbReference type="InterPro" id="IPR027417">
    <property type="entry name" value="P-loop_NTPase"/>
</dbReference>
<dbReference type="Gene3D" id="3.40.50.10810">
    <property type="entry name" value="Tandem AAA-ATPase domain"/>
    <property type="match status" value="1"/>
</dbReference>
<evidence type="ECO:0000259" key="7">
    <source>
        <dbReference type="PROSITE" id="PS51192"/>
    </source>
</evidence>
<dbReference type="PROSITE" id="PS51192">
    <property type="entry name" value="HELICASE_ATP_BIND_1"/>
    <property type="match status" value="1"/>
</dbReference>
<protein>
    <submittedName>
        <fullName evidence="9">Putative helicase</fullName>
    </submittedName>
</protein>
<dbReference type="Pfam" id="PF00271">
    <property type="entry name" value="Helicase_C"/>
    <property type="match status" value="1"/>
</dbReference>
<dbReference type="PROSITE" id="PS51194">
    <property type="entry name" value="HELICASE_CTER"/>
    <property type="match status" value="1"/>
</dbReference>
<dbReference type="eggNOG" id="COG0553">
    <property type="taxonomic scope" value="Bacteria"/>
</dbReference>
<feature type="domain" description="Helicase ATP-binding" evidence="7">
    <location>
        <begin position="115"/>
        <end position="289"/>
    </location>
</feature>
<dbReference type="CDD" id="cd18793">
    <property type="entry name" value="SF2_C_SNF"/>
    <property type="match status" value="1"/>
</dbReference>
<dbReference type="InterPro" id="IPR057342">
    <property type="entry name" value="DEXDc_RapA"/>
</dbReference>
<dbReference type="InterPro" id="IPR038718">
    <property type="entry name" value="SNF2-like_sf"/>
</dbReference>
<feature type="domain" description="Helicase C-terminal" evidence="8">
    <location>
        <begin position="520"/>
        <end position="687"/>
    </location>
</feature>
<dbReference type="EMBL" id="AP012337">
    <property type="protein sequence ID" value="BAM00450.1"/>
    <property type="molecule type" value="Genomic_DNA"/>
</dbReference>
<dbReference type="InterPro" id="IPR006935">
    <property type="entry name" value="Helicase/UvrB_N"/>
</dbReference>
<accession>I0I5B2</accession>
<dbReference type="GO" id="GO:0003677">
    <property type="term" value="F:DNA binding"/>
    <property type="evidence" value="ECO:0007669"/>
    <property type="project" value="InterPro"/>
</dbReference>
<dbReference type="GO" id="GO:0005524">
    <property type="term" value="F:ATP binding"/>
    <property type="evidence" value="ECO:0007669"/>
    <property type="project" value="InterPro"/>
</dbReference>
<dbReference type="CDD" id="cd18011">
    <property type="entry name" value="DEXDc_RapA"/>
    <property type="match status" value="1"/>
</dbReference>
<keyword evidence="5" id="KW-0175">Coiled coil</keyword>
<keyword evidence="6" id="KW-0812">Transmembrane</keyword>
<dbReference type="InterPro" id="IPR024975">
    <property type="entry name" value="NOV_C"/>
</dbReference>
<dbReference type="InterPro" id="IPR014001">
    <property type="entry name" value="Helicase_ATP-bd"/>
</dbReference>